<feature type="domain" description="G-protein coupled receptors family 1 profile" evidence="7">
    <location>
        <begin position="26"/>
        <end position="114"/>
    </location>
</feature>
<keyword evidence="2 5" id="KW-0812">Transmembrane</keyword>
<gene>
    <name evidence="8" type="ORF">DICVIV_04917</name>
</gene>
<evidence type="ECO:0000256" key="4">
    <source>
        <dbReference type="ARBA" id="ARBA00023136"/>
    </source>
</evidence>
<organism evidence="8 9">
    <name type="scientific">Dictyocaulus viviparus</name>
    <name type="common">Bovine lungworm</name>
    <dbReference type="NCBI Taxonomy" id="29172"/>
    <lineage>
        <taxon>Eukaryota</taxon>
        <taxon>Metazoa</taxon>
        <taxon>Ecdysozoa</taxon>
        <taxon>Nematoda</taxon>
        <taxon>Chromadorea</taxon>
        <taxon>Rhabditida</taxon>
        <taxon>Rhabditina</taxon>
        <taxon>Rhabditomorpha</taxon>
        <taxon>Strongyloidea</taxon>
        <taxon>Metastrongylidae</taxon>
        <taxon>Dictyocaulus</taxon>
    </lineage>
</organism>
<dbReference type="InterPro" id="IPR000276">
    <property type="entry name" value="GPCR_Rhodpsn"/>
</dbReference>
<dbReference type="EMBL" id="KN716250">
    <property type="protein sequence ID" value="KJH48947.1"/>
    <property type="molecule type" value="Genomic_DNA"/>
</dbReference>
<keyword evidence="5" id="KW-0675">Receptor</keyword>
<dbReference type="PRINTS" id="PR00237">
    <property type="entry name" value="GPCRRHODOPSN"/>
</dbReference>
<dbReference type="SUPFAM" id="SSF81321">
    <property type="entry name" value="Family A G protein-coupled receptor-like"/>
    <property type="match status" value="1"/>
</dbReference>
<dbReference type="Gene3D" id="1.20.1070.10">
    <property type="entry name" value="Rhodopsin 7-helix transmembrane proteins"/>
    <property type="match status" value="1"/>
</dbReference>
<dbReference type="InterPro" id="IPR019424">
    <property type="entry name" value="7TM_GPCR_Srsx"/>
</dbReference>
<dbReference type="OrthoDB" id="5820127at2759"/>
<evidence type="ECO:0000256" key="1">
    <source>
        <dbReference type="ARBA" id="ARBA00004370"/>
    </source>
</evidence>
<keyword evidence="5" id="KW-0807">Transducer</keyword>
<dbReference type="Pfam" id="PF10320">
    <property type="entry name" value="7TM_GPCR_Srsx"/>
    <property type="match status" value="1"/>
</dbReference>
<dbReference type="InterPro" id="IPR047130">
    <property type="entry name" value="7TM_GPCR_Srsx_nematod"/>
</dbReference>
<evidence type="ECO:0000256" key="5">
    <source>
        <dbReference type="RuleBase" id="RU000688"/>
    </source>
</evidence>
<comment type="similarity">
    <text evidence="5">Belongs to the G-protein coupled receptor 1 family.</text>
</comment>
<dbReference type="Proteomes" id="UP000053766">
    <property type="component" value="Unassembled WGS sequence"/>
</dbReference>
<feature type="transmembrane region" description="Helical" evidence="6">
    <location>
        <begin position="81"/>
        <end position="103"/>
    </location>
</feature>
<dbReference type="GO" id="GO:0004930">
    <property type="term" value="F:G protein-coupled receptor activity"/>
    <property type="evidence" value="ECO:0007669"/>
    <property type="project" value="UniProtKB-KW"/>
</dbReference>
<evidence type="ECO:0000259" key="7">
    <source>
        <dbReference type="PROSITE" id="PS50262"/>
    </source>
</evidence>
<evidence type="ECO:0000256" key="6">
    <source>
        <dbReference type="SAM" id="Phobius"/>
    </source>
</evidence>
<keyword evidence="3 6" id="KW-1133">Transmembrane helix</keyword>
<keyword evidence="5" id="KW-0297">G-protein coupled receptor</keyword>
<evidence type="ECO:0000313" key="9">
    <source>
        <dbReference type="Proteomes" id="UP000053766"/>
    </source>
</evidence>
<dbReference type="PANTHER" id="PTHR23360">
    <property type="entry name" value="G-PROTEIN COUPLED RECEPTORS FAMILY 1 PROFILE DOMAIN-CONTAINING PROTEIN-RELATED"/>
    <property type="match status" value="1"/>
</dbReference>
<reference evidence="9" key="2">
    <citation type="journal article" date="2016" name="Sci. Rep.">
        <title>Dictyocaulus viviparus genome, variome and transcriptome elucidate lungworm biology and support future intervention.</title>
        <authorList>
            <person name="McNulty S.N."/>
            <person name="Strube C."/>
            <person name="Rosa B.A."/>
            <person name="Martin J.C."/>
            <person name="Tyagi R."/>
            <person name="Choi Y.J."/>
            <person name="Wang Q."/>
            <person name="Hallsworth Pepin K."/>
            <person name="Zhang X."/>
            <person name="Ozersky P."/>
            <person name="Wilson R.K."/>
            <person name="Sternberg P.W."/>
            <person name="Gasser R.B."/>
            <person name="Mitreva M."/>
        </authorList>
    </citation>
    <scope>NUCLEOTIDE SEQUENCE [LARGE SCALE GENOMIC DNA]</scope>
    <source>
        <strain evidence="9">HannoverDv2000</strain>
    </source>
</reference>
<dbReference type="PANTHER" id="PTHR23360:SF5">
    <property type="entry name" value="G-PROTEIN COUPLED RECEPTORS FAMILY 1 PROFILE DOMAIN-CONTAINING PROTEIN"/>
    <property type="match status" value="1"/>
</dbReference>
<sequence>MGYNFTLIMIPLTVILTILPIIGIIGNSIMVIATFKAKRFNSPCHVLIALTCTADLINELGQFPFVVNFFTNTTISRTDCFWILSLSLFAAAIASPLILTLGIDRFIAIKCPFRNSFGLQGADRLLLQNLSKFLDASNFSLVELQYRFHYL</sequence>
<evidence type="ECO:0000313" key="8">
    <source>
        <dbReference type="EMBL" id="KJH48947.1"/>
    </source>
</evidence>
<dbReference type="CDD" id="cd00637">
    <property type="entry name" value="7tm_classA_rhodopsin-like"/>
    <property type="match status" value="1"/>
</dbReference>
<dbReference type="PROSITE" id="PS00237">
    <property type="entry name" value="G_PROTEIN_RECEP_F1_1"/>
    <property type="match status" value="1"/>
</dbReference>
<dbReference type="STRING" id="29172.A0A0D8XYM3"/>
<evidence type="ECO:0000256" key="3">
    <source>
        <dbReference type="ARBA" id="ARBA00022989"/>
    </source>
</evidence>
<evidence type="ECO:0000256" key="2">
    <source>
        <dbReference type="ARBA" id="ARBA00022692"/>
    </source>
</evidence>
<dbReference type="InterPro" id="IPR017452">
    <property type="entry name" value="GPCR_Rhodpsn_7TM"/>
</dbReference>
<proteinExistence type="inferred from homology"/>
<dbReference type="AlphaFoldDB" id="A0A0D8XYM3"/>
<feature type="transmembrane region" description="Helical" evidence="6">
    <location>
        <begin position="6"/>
        <end position="32"/>
    </location>
</feature>
<dbReference type="PROSITE" id="PS50262">
    <property type="entry name" value="G_PROTEIN_RECEP_F1_2"/>
    <property type="match status" value="1"/>
</dbReference>
<protein>
    <recommendedName>
        <fullName evidence="7">G-protein coupled receptors family 1 profile domain-containing protein</fullName>
    </recommendedName>
</protein>
<dbReference type="GO" id="GO:0016020">
    <property type="term" value="C:membrane"/>
    <property type="evidence" value="ECO:0007669"/>
    <property type="project" value="UniProtKB-SubCell"/>
</dbReference>
<accession>A0A0D8XYM3</accession>
<reference evidence="8 9" key="1">
    <citation type="submission" date="2013-11" db="EMBL/GenBank/DDBJ databases">
        <title>Draft genome of the bovine lungworm Dictyocaulus viviparus.</title>
        <authorList>
            <person name="Mitreva M."/>
        </authorList>
    </citation>
    <scope>NUCLEOTIDE SEQUENCE [LARGE SCALE GENOMIC DNA]</scope>
    <source>
        <strain evidence="8 9">HannoverDv2000</strain>
    </source>
</reference>
<name>A0A0D8XYM3_DICVI</name>
<keyword evidence="4 6" id="KW-0472">Membrane</keyword>
<dbReference type="SMART" id="SM01381">
    <property type="entry name" value="7TM_GPCR_Srsx"/>
    <property type="match status" value="1"/>
</dbReference>
<keyword evidence="9" id="KW-1185">Reference proteome</keyword>
<comment type="subcellular location">
    <subcellularLocation>
        <location evidence="1">Membrane</location>
    </subcellularLocation>
</comment>